<evidence type="ECO:0000313" key="1">
    <source>
        <dbReference type="EMBL" id="PKG29525.1"/>
    </source>
</evidence>
<reference evidence="1 2" key="1">
    <citation type="journal article" date="2010" name="Int. J. Syst. Evol. Microbiol.">
        <title>Bacillus horneckiae sp. nov., isolated from a spacecraft-assembly clean room.</title>
        <authorList>
            <person name="Vaishampayan P."/>
            <person name="Probst A."/>
            <person name="Krishnamurthi S."/>
            <person name="Ghosh S."/>
            <person name="Osman S."/>
            <person name="McDowall A."/>
            <person name="Ruckmani A."/>
            <person name="Mayilraj S."/>
            <person name="Venkateswaran K."/>
        </authorList>
    </citation>
    <scope>NUCLEOTIDE SEQUENCE [LARGE SCALE GENOMIC DNA]</scope>
    <source>
        <strain evidence="2">1PO1SC</strain>
    </source>
</reference>
<accession>A0A2N0ZJ36</accession>
<proteinExistence type="predicted"/>
<sequence length="80" mass="9402">MKSRLHVNVVGFIDLRISINFFKLEKCLAPAPIASQTVRKSKPLQFEAHRKWVMQMLLQVVAMRSLIEQGAWLFYKEEQQ</sequence>
<organism evidence="1 2">
    <name type="scientific">Cytobacillus horneckiae</name>
    <dbReference type="NCBI Taxonomy" id="549687"/>
    <lineage>
        <taxon>Bacteria</taxon>
        <taxon>Bacillati</taxon>
        <taxon>Bacillota</taxon>
        <taxon>Bacilli</taxon>
        <taxon>Bacillales</taxon>
        <taxon>Bacillaceae</taxon>
        <taxon>Cytobacillus</taxon>
    </lineage>
</organism>
<protein>
    <submittedName>
        <fullName evidence="1">Uncharacterized protein</fullName>
    </submittedName>
</protein>
<name>A0A2N0ZJ36_9BACI</name>
<dbReference type="EMBL" id="PISD01000015">
    <property type="protein sequence ID" value="PKG29525.1"/>
    <property type="molecule type" value="Genomic_DNA"/>
</dbReference>
<gene>
    <name evidence="1" type="ORF">CWS20_08380</name>
</gene>
<comment type="caution">
    <text evidence="1">The sequence shown here is derived from an EMBL/GenBank/DDBJ whole genome shotgun (WGS) entry which is preliminary data.</text>
</comment>
<dbReference type="AlphaFoldDB" id="A0A2N0ZJ36"/>
<evidence type="ECO:0000313" key="2">
    <source>
        <dbReference type="Proteomes" id="UP000233343"/>
    </source>
</evidence>
<dbReference type="RefSeq" id="WP_066188816.1">
    <property type="nucleotide sequence ID" value="NZ_JAMAUX010000004.1"/>
</dbReference>
<keyword evidence="2" id="KW-1185">Reference proteome</keyword>
<dbReference type="Proteomes" id="UP000233343">
    <property type="component" value="Unassembled WGS sequence"/>
</dbReference>